<sequence length="67" mass="7524">MARFYFNLEGKQNVDDPGGLAFENEPQAFRAAQRLATDLASVKPALRGKTCVVVTRKDRLESYYLSV</sequence>
<evidence type="ECO:0000259" key="1">
    <source>
        <dbReference type="Pfam" id="PF21834"/>
    </source>
</evidence>
<keyword evidence="3" id="KW-1185">Reference proteome</keyword>
<organism evidence="2 3">
    <name type="scientific">Bradyrhizobium nanningense</name>
    <dbReference type="NCBI Taxonomy" id="1325118"/>
    <lineage>
        <taxon>Bacteria</taxon>
        <taxon>Pseudomonadati</taxon>
        <taxon>Pseudomonadota</taxon>
        <taxon>Alphaproteobacteria</taxon>
        <taxon>Hyphomicrobiales</taxon>
        <taxon>Nitrobacteraceae</taxon>
        <taxon>Bradyrhizobium</taxon>
    </lineage>
</organism>
<feature type="domain" description="DUF6894" evidence="1">
    <location>
        <begin position="3"/>
        <end position="55"/>
    </location>
</feature>
<evidence type="ECO:0000313" key="2">
    <source>
        <dbReference type="EMBL" id="RXH38732.1"/>
    </source>
</evidence>
<comment type="caution">
    <text evidence="2">The sequence shown here is derived from an EMBL/GenBank/DDBJ whole genome shotgun (WGS) entry which is preliminary data.</text>
</comment>
<dbReference type="EMBL" id="LBJQ01000001">
    <property type="protein sequence ID" value="RXH38732.1"/>
    <property type="molecule type" value="Genomic_DNA"/>
</dbReference>
<evidence type="ECO:0000313" key="3">
    <source>
        <dbReference type="Proteomes" id="UP000289546"/>
    </source>
</evidence>
<dbReference type="AlphaFoldDB" id="A0A4Q0SHU4"/>
<reference evidence="2 3" key="1">
    <citation type="submission" date="2015-04" db="EMBL/GenBank/DDBJ databases">
        <title>Comparative genomics of rhizobia nodulating Arachis hypogaea in China.</title>
        <authorList>
            <person name="Li Y."/>
        </authorList>
    </citation>
    <scope>NUCLEOTIDE SEQUENCE [LARGE SCALE GENOMIC DNA]</scope>
    <source>
        <strain evidence="2 3">CCBAU 51757</strain>
    </source>
</reference>
<dbReference type="Pfam" id="PF21834">
    <property type="entry name" value="DUF6894"/>
    <property type="match status" value="1"/>
</dbReference>
<dbReference type="Proteomes" id="UP000289546">
    <property type="component" value="Unassembled WGS sequence"/>
</dbReference>
<accession>A0A4Q0SHU4</accession>
<name>A0A4Q0SHU4_9BRAD</name>
<proteinExistence type="predicted"/>
<protein>
    <recommendedName>
        <fullName evidence="1">DUF6894 domain-containing protein</fullName>
    </recommendedName>
</protein>
<gene>
    <name evidence="2" type="ORF">XH99_00275</name>
</gene>
<dbReference type="InterPro" id="IPR054189">
    <property type="entry name" value="DUF6894"/>
</dbReference>